<proteinExistence type="predicted"/>
<gene>
    <name evidence="1" type="ORF">V1517DRAFT_310476</name>
</gene>
<evidence type="ECO:0000313" key="1">
    <source>
        <dbReference type="EMBL" id="KAK9319728.1"/>
    </source>
</evidence>
<name>A0ACC3TF30_9ASCO</name>
<reference evidence="2" key="1">
    <citation type="journal article" date="2024" name="Front. Bioeng. Biotechnol.">
        <title>Genome-scale model development and genomic sequencing of the oleaginous clade Lipomyces.</title>
        <authorList>
            <person name="Czajka J.J."/>
            <person name="Han Y."/>
            <person name="Kim J."/>
            <person name="Mondo S.J."/>
            <person name="Hofstad B.A."/>
            <person name="Robles A."/>
            <person name="Haridas S."/>
            <person name="Riley R."/>
            <person name="LaButti K."/>
            <person name="Pangilinan J."/>
            <person name="Andreopoulos W."/>
            <person name="Lipzen A."/>
            <person name="Yan J."/>
            <person name="Wang M."/>
            <person name="Ng V."/>
            <person name="Grigoriev I.V."/>
            <person name="Spatafora J.W."/>
            <person name="Magnuson J.K."/>
            <person name="Baker S.E."/>
            <person name="Pomraning K.R."/>
        </authorList>
    </citation>
    <scope>NUCLEOTIDE SEQUENCE [LARGE SCALE GENOMIC DNA]</scope>
    <source>
        <strain evidence="2">CBS 10300</strain>
    </source>
</reference>
<accession>A0ACC3TF30</accession>
<keyword evidence="2" id="KW-1185">Reference proteome</keyword>
<sequence length="125" mass="13966">MAMETRGNRQNYLVLNDGYESDAQSGDWISSPPEEPGPSSLPHSVGQPAVGADINSYVEVPDDEVLPSKSASQPPVTATSSQIADPAPQKTDWLWGYFQTRESPNEWIEKRNKKKRFTDREIRCT</sequence>
<organism evidence="1 2">
    <name type="scientific">Lipomyces orientalis</name>
    <dbReference type="NCBI Taxonomy" id="1233043"/>
    <lineage>
        <taxon>Eukaryota</taxon>
        <taxon>Fungi</taxon>
        <taxon>Dikarya</taxon>
        <taxon>Ascomycota</taxon>
        <taxon>Saccharomycotina</taxon>
        <taxon>Lipomycetes</taxon>
        <taxon>Lipomycetales</taxon>
        <taxon>Lipomycetaceae</taxon>
        <taxon>Lipomyces</taxon>
    </lineage>
</organism>
<dbReference type="EMBL" id="MU970166">
    <property type="protein sequence ID" value="KAK9319728.1"/>
    <property type="molecule type" value="Genomic_DNA"/>
</dbReference>
<protein>
    <submittedName>
        <fullName evidence="1">Uncharacterized protein</fullName>
    </submittedName>
</protein>
<comment type="caution">
    <text evidence="1">The sequence shown here is derived from an EMBL/GenBank/DDBJ whole genome shotgun (WGS) entry which is preliminary data.</text>
</comment>
<dbReference type="Proteomes" id="UP001489719">
    <property type="component" value="Unassembled WGS sequence"/>
</dbReference>
<evidence type="ECO:0000313" key="2">
    <source>
        <dbReference type="Proteomes" id="UP001489719"/>
    </source>
</evidence>